<name>A0ABV0RBM5_9TELE</name>
<dbReference type="Pfam" id="PF15476">
    <property type="entry name" value="SAP25"/>
    <property type="match status" value="1"/>
</dbReference>
<dbReference type="Proteomes" id="UP001434883">
    <property type="component" value="Unassembled WGS sequence"/>
</dbReference>
<dbReference type="EMBL" id="JAHRIN010042095">
    <property type="protein sequence ID" value="MEQ2205439.1"/>
    <property type="molecule type" value="Genomic_DNA"/>
</dbReference>
<proteinExistence type="predicted"/>
<keyword evidence="2" id="KW-1185">Reference proteome</keyword>
<organism evidence="1 2">
    <name type="scientific">Xenoophorus captivus</name>
    <dbReference type="NCBI Taxonomy" id="1517983"/>
    <lineage>
        <taxon>Eukaryota</taxon>
        <taxon>Metazoa</taxon>
        <taxon>Chordata</taxon>
        <taxon>Craniata</taxon>
        <taxon>Vertebrata</taxon>
        <taxon>Euteleostomi</taxon>
        <taxon>Actinopterygii</taxon>
        <taxon>Neopterygii</taxon>
        <taxon>Teleostei</taxon>
        <taxon>Neoteleostei</taxon>
        <taxon>Acanthomorphata</taxon>
        <taxon>Ovalentaria</taxon>
        <taxon>Atherinomorphae</taxon>
        <taxon>Cyprinodontiformes</taxon>
        <taxon>Goodeidae</taxon>
        <taxon>Xenoophorus</taxon>
    </lineage>
</organism>
<dbReference type="InterPro" id="IPR029163">
    <property type="entry name" value="SAP25"/>
</dbReference>
<reference evidence="1 2" key="1">
    <citation type="submission" date="2021-06" db="EMBL/GenBank/DDBJ databases">
        <authorList>
            <person name="Palmer J.M."/>
        </authorList>
    </citation>
    <scope>NUCLEOTIDE SEQUENCE [LARGE SCALE GENOMIC DNA]</scope>
    <source>
        <strain evidence="1 2">XC_2019</strain>
        <tissue evidence="1">Muscle</tissue>
    </source>
</reference>
<comment type="caution">
    <text evidence="1">The sequence shown here is derived from an EMBL/GenBank/DDBJ whole genome shotgun (WGS) entry which is preliminary data.</text>
</comment>
<dbReference type="PANTHER" id="PTHR47130">
    <property type="entry name" value="SI:DKEY-19B23.11-RELATED"/>
    <property type="match status" value="1"/>
</dbReference>
<evidence type="ECO:0000313" key="2">
    <source>
        <dbReference type="Proteomes" id="UP001434883"/>
    </source>
</evidence>
<evidence type="ECO:0000313" key="1">
    <source>
        <dbReference type="EMBL" id="MEQ2205439.1"/>
    </source>
</evidence>
<protein>
    <submittedName>
        <fullName evidence="1">Uncharacterized protein</fullName>
    </submittedName>
</protein>
<sequence length="430" mass="47469">MWCLAAPPSFDAGCTASGIDFKLAYRSFDYLWDISIGSDRLTPALAAKHGYTMSNDSHSLLLSVPLFTHGYKYQTTMNHEGHILVSFSSGFNAPIRLCCFYQPVVLKQRAAQAVLPPISNRTLQHPSFLPLYMPTRFDHHSHGDCHPSYPMTPAELFYTDPALPCGRRIYSSLSGKMVFDVSQLNAPPPIMSACVATPNRPDPFRAGPCPINNLGSPSWKIQSIPPQEQLSVVIQLTQQEDQAITNLLKLHHQEALQSKESIIPGHTDFPGAVMSNPRHFNTASLDGATKVICNDALEEGGKWSEAEYDAANTLFSSFNQMDDHLIRETATLPDQLLSQNSETELERQSFSPLVTCYCSQNGSCIQENGEIRSEEDMVTCPPGCKSKREPGNLQLKMKSGSEERTLTDLEGDAVQVLLGLGEVITFNVMQ</sequence>
<gene>
    <name evidence="1" type="ORF">XENOCAPTIV_029455</name>
</gene>
<dbReference type="PANTHER" id="PTHR47130:SF6">
    <property type="entry name" value="EGG ENVELOPE GLYCOPROTEIN-LIKE PRECURSOR"/>
    <property type="match status" value="1"/>
</dbReference>
<accession>A0ABV0RBM5</accession>